<organism evidence="2 3">
    <name type="scientific">Thermococcus indicus</name>
    <dbReference type="NCBI Taxonomy" id="2586643"/>
    <lineage>
        <taxon>Archaea</taxon>
        <taxon>Methanobacteriati</taxon>
        <taxon>Methanobacteriota</taxon>
        <taxon>Thermococci</taxon>
        <taxon>Thermococcales</taxon>
        <taxon>Thermococcaceae</taxon>
        <taxon>Thermococcus</taxon>
    </lineage>
</organism>
<dbReference type="Proteomes" id="UP000306007">
    <property type="component" value="Chromosome"/>
</dbReference>
<accession>A0A4Y5SKW5</accession>
<dbReference type="Gene3D" id="3.60.40.10">
    <property type="entry name" value="PPM-type phosphatase domain"/>
    <property type="match status" value="1"/>
</dbReference>
<evidence type="ECO:0000313" key="2">
    <source>
        <dbReference type="EMBL" id="QDA31597.1"/>
    </source>
</evidence>
<dbReference type="PANTHER" id="PTHR13832">
    <property type="entry name" value="PROTEIN PHOSPHATASE 2C"/>
    <property type="match status" value="1"/>
</dbReference>
<dbReference type="GeneID" id="40475178"/>
<keyword evidence="3" id="KW-1185">Reference proteome</keyword>
<gene>
    <name evidence="2" type="ORF">FH039_08300</name>
</gene>
<dbReference type="InterPro" id="IPR015655">
    <property type="entry name" value="PP2C"/>
</dbReference>
<evidence type="ECO:0000313" key="3">
    <source>
        <dbReference type="Proteomes" id="UP000306007"/>
    </source>
</evidence>
<feature type="domain" description="PPM-type phosphatase" evidence="1">
    <location>
        <begin position="16"/>
        <end position="248"/>
    </location>
</feature>
<dbReference type="SMART" id="SM00332">
    <property type="entry name" value="PP2Cc"/>
    <property type="match status" value="1"/>
</dbReference>
<name>A0A4Y5SKW5_9EURY</name>
<dbReference type="SUPFAM" id="SSF81606">
    <property type="entry name" value="PP2C-like"/>
    <property type="match status" value="1"/>
</dbReference>
<dbReference type="GO" id="GO:0004722">
    <property type="term" value="F:protein serine/threonine phosphatase activity"/>
    <property type="evidence" value="ECO:0007669"/>
    <property type="project" value="InterPro"/>
</dbReference>
<dbReference type="Pfam" id="PF13672">
    <property type="entry name" value="PP2C_2"/>
    <property type="match status" value="1"/>
</dbReference>
<dbReference type="InterPro" id="IPR001932">
    <property type="entry name" value="PPM-type_phosphatase-like_dom"/>
</dbReference>
<dbReference type="InterPro" id="IPR036457">
    <property type="entry name" value="PPM-type-like_dom_sf"/>
</dbReference>
<dbReference type="SMART" id="SM00331">
    <property type="entry name" value="PP2C_SIG"/>
    <property type="match status" value="1"/>
</dbReference>
<dbReference type="PANTHER" id="PTHR13832:SF827">
    <property type="entry name" value="PROTEIN PHOSPHATASE 1L"/>
    <property type="match status" value="1"/>
</dbReference>
<dbReference type="RefSeq" id="WP_139680935.1">
    <property type="nucleotide sequence ID" value="NZ_CP040846.1"/>
</dbReference>
<sequence length="248" mass="27408">MAESNGGTMAIFLPFLSGISHVGRRYNNEDNFLILKLPDAYLLAVADGLGGHSSGEVASGIAIEVLKETFLGEYEPGAPRYLTRITLKKAYELAHSRIVENATGERKGMGTTLVSALVSPGRVLVANIGDSRAYLIRNGRIIARTKDHSLVQELVDKGEITPDEARRHPMRNIITRALGAKFEVDFYEWKLRHGDVLLLSSDGLHDYVDEERIVEIASRGENAEEIAKELIEEALPVTRDNVTVVVWK</sequence>
<evidence type="ECO:0000259" key="1">
    <source>
        <dbReference type="PROSITE" id="PS51746"/>
    </source>
</evidence>
<proteinExistence type="predicted"/>
<dbReference type="CDD" id="cd00143">
    <property type="entry name" value="PP2Cc"/>
    <property type="match status" value="1"/>
</dbReference>
<protein>
    <submittedName>
        <fullName evidence="2">Serine/threonine-protein phosphatase</fullName>
    </submittedName>
</protein>
<reference evidence="2 3" key="1">
    <citation type="submission" date="2019-06" db="EMBL/GenBank/DDBJ databases">
        <title>Thermococcus indicus sp. nov., a Fe(III)-reducing hyperthermophilic archaeon isolated from the Onnuri vent field of the Central Indian Ocean ridge.</title>
        <authorList>
            <person name="Lim J.K."/>
            <person name="Kim Y.J."/>
            <person name="Kwon K.K."/>
        </authorList>
    </citation>
    <scope>NUCLEOTIDE SEQUENCE [LARGE SCALE GENOMIC DNA]</scope>
    <source>
        <strain evidence="2 3">IOH1</strain>
    </source>
</reference>
<dbReference type="AlphaFoldDB" id="A0A4Y5SKW5"/>
<dbReference type="EMBL" id="CP040846">
    <property type="protein sequence ID" value="QDA31597.1"/>
    <property type="molecule type" value="Genomic_DNA"/>
</dbReference>
<dbReference type="OrthoDB" id="198002at2157"/>
<dbReference type="PROSITE" id="PS51746">
    <property type="entry name" value="PPM_2"/>
    <property type="match status" value="1"/>
</dbReference>
<dbReference type="KEGG" id="tic:FH039_08300"/>